<dbReference type="RefSeq" id="XP_043006585.1">
    <property type="nucleotide sequence ID" value="XM_043156778.1"/>
</dbReference>
<feature type="compositionally biased region" description="Basic residues" evidence="1">
    <location>
        <begin position="218"/>
        <end position="227"/>
    </location>
</feature>
<dbReference type="OrthoDB" id="3053951at2759"/>
<feature type="compositionally biased region" description="Basic residues" evidence="1">
    <location>
        <begin position="148"/>
        <end position="164"/>
    </location>
</feature>
<dbReference type="EMBL" id="CM032187">
    <property type="protein sequence ID" value="KAG7090115.1"/>
    <property type="molecule type" value="Genomic_DNA"/>
</dbReference>
<feature type="compositionally biased region" description="Basic and acidic residues" evidence="1">
    <location>
        <begin position="410"/>
        <end position="446"/>
    </location>
</feature>
<keyword evidence="3" id="KW-1185">Reference proteome</keyword>
<feature type="compositionally biased region" description="Basic residues" evidence="1">
    <location>
        <begin position="335"/>
        <end position="346"/>
    </location>
</feature>
<comment type="caution">
    <text evidence="2">The sequence shown here is derived from an EMBL/GenBank/DDBJ whole genome shotgun (WGS) entry which is preliminary data.</text>
</comment>
<evidence type="ECO:0000313" key="2">
    <source>
        <dbReference type="EMBL" id="KAG7090115.1"/>
    </source>
</evidence>
<evidence type="ECO:0000256" key="1">
    <source>
        <dbReference type="SAM" id="MobiDB-lite"/>
    </source>
</evidence>
<feature type="compositionally biased region" description="Low complexity" evidence="1">
    <location>
        <begin position="455"/>
        <end position="467"/>
    </location>
</feature>
<gene>
    <name evidence="2" type="ORF">E1B28_011726</name>
</gene>
<feature type="compositionally biased region" description="Polar residues" evidence="1">
    <location>
        <begin position="133"/>
        <end position="142"/>
    </location>
</feature>
<dbReference type="GeneID" id="66080801"/>
<reference evidence="2" key="1">
    <citation type="journal article" date="2021" name="Genome Biol. Evol.">
        <title>The assembled and annotated genome of the fairy-ring fungus Marasmius oreades.</title>
        <authorList>
            <person name="Hiltunen M."/>
            <person name="Ament-Velasquez S.L."/>
            <person name="Johannesson H."/>
        </authorList>
    </citation>
    <scope>NUCLEOTIDE SEQUENCE</scope>
    <source>
        <strain evidence="2">03SP1</strain>
    </source>
</reference>
<sequence length="495" mass="57522">MTSIMPFPPRARKSAGIVQEGHQHLQQTSEMIHQHRLSLASQIRKFDARWASLFNLAPVLNKLTKGRQMPAEFRDNAQVLLDDVQHALRDAHSRKLPKIPEEGDSIIPGPPPPVPITTGRPRSLASWRRRQTVDSQAPSEKQSIVVRVRSKLKRKRAVKRKGSKKGPLSRFNPFRYKHPKPHPQEENITTGEPPPPTSTTVRHKSSRQTIRSGGSPRSSRKQKRSKSSKSSSNSRLRDFYSQNPAPPTMPRLVDPNWKPHLPPAPNFSPMKLDMSSIGRYSPTITKPLMYQRPPWPGVGIVDPDGPMGSVTPSSPQPYYLEVGERGEKERIGKQKRDKRDKRKSKISSRDDGLREREREREYKEEEDRQGSRRRHTHKHHRHSHRVRDADSSEDSRRDRDRDHYHRHRSSRDDYNDSRRREKEREREREMSEPRRTSTRRHYNDASRRKHGSKGSSTPPISPSYTYTTHHRHGYQPTVPQIVERSRFQENFSVIS</sequence>
<organism evidence="2 3">
    <name type="scientific">Marasmius oreades</name>
    <name type="common">fairy-ring Marasmius</name>
    <dbReference type="NCBI Taxonomy" id="181124"/>
    <lineage>
        <taxon>Eukaryota</taxon>
        <taxon>Fungi</taxon>
        <taxon>Dikarya</taxon>
        <taxon>Basidiomycota</taxon>
        <taxon>Agaricomycotina</taxon>
        <taxon>Agaricomycetes</taxon>
        <taxon>Agaricomycetidae</taxon>
        <taxon>Agaricales</taxon>
        <taxon>Marasmiineae</taxon>
        <taxon>Marasmiaceae</taxon>
        <taxon>Marasmius</taxon>
    </lineage>
</organism>
<evidence type="ECO:0000313" key="3">
    <source>
        <dbReference type="Proteomes" id="UP001049176"/>
    </source>
</evidence>
<dbReference type="Proteomes" id="UP001049176">
    <property type="component" value="Chromosome 7"/>
</dbReference>
<feature type="compositionally biased region" description="Basic and acidic residues" evidence="1">
    <location>
        <begin position="347"/>
        <end position="370"/>
    </location>
</feature>
<dbReference type="KEGG" id="more:E1B28_011726"/>
<protein>
    <submittedName>
        <fullName evidence="2">Uncharacterized protein</fullName>
    </submittedName>
</protein>
<feature type="compositionally biased region" description="Basic and acidic residues" evidence="1">
    <location>
        <begin position="386"/>
        <end position="403"/>
    </location>
</feature>
<proteinExistence type="predicted"/>
<feature type="compositionally biased region" description="Basic residues" evidence="1">
    <location>
        <begin position="371"/>
        <end position="385"/>
    </location>
</feature>
<dbReference type="AlphaFoldDB" id="A0A9P7RVE2"/>
<accession>A0A9P7RVE2</accession>
<name>A0A9P7RVE2_9AGAR</name>
<feature type="region of interest" description="Disordered" evidence="1">
    <location>
        <begin position="299"/>
        <end position="475"/>
    </location>
</feature>
<feature type="region of interest" description="Disordered" evidence="1">
    <location>
        <begin position="98"/>
        <end position="257"/>
    </location>
</feature>
<feature type="compositionally biased region" description="Basic and acidic residues" evidence="1">
    <location>
        <begin position="322"/>
        <end position="334"/>
    </location>
</feature>